<dbReference type="UniPathway" id="UPA00143"/>
<dbReference type="GO" id="GO:0016567">
    <property type="term" value="P:protein ubiquitination"/>
    <property type="evidence" value="ECO:0007669"/>
    <property type="project" value="UniProtKB-UniPathway"/>
</dbReference>
<dbReference type="InParanoid" id="H2XNH7"/>
<keyword evidence="4" id="KW-0677">Repeat</keyword>
<dbReference type="AlphaFoldDB" id="H2XNH7"/>
<dbReference type="InterPro" id="IPR040847">
    <property type="entry name" value="SH3_15"/>
</dbReference>
<name>H2XNH7_CIOIN</name>
<evidence type="ECO:0000256" key="1">
    <source>
        <dbReference type="ARBA" id="ARBA00004906"/>
    </source>
</evidence>
<dbReference type="Ensembl" id="ENSCINT00000036965.1">
    <property type="protein sequence ID" value="ENSCINP00000031210.1"/>
    <property type="gene ID" value="ENSCING00000022261.1"/>
</dbReference>
<dbReference type="Pfam" id="PF18346">
    <property type="entry name" value="SH3_15"/>
    <property type="match status" value="1"/>
</dbReference>
<keyword evidence="2" id="KW-0808">Transferase</keyword>
<dbReference type="PANTHER" id="PTHR24202:SF53">
    <property type="entry name" value="E3 UBIQUITIN-PROTEIN LIGASE MIB1"/>
    <property type="match status" value="1"/>
</dbReference>
<evidence type="ECO:0000256" key="2">
    <source>
        <dbReference type="ARBA" id="ARBA00022679"/>
    </source>
</evidence>
<evidence type="ECO:0000256" key="3">
    <source>
        <dbReference type="ARBA" id="ARBA00022723"/>
    </source>
</evidence>
<keyword evidence="3" id="KW-0479">Metal-binding</keyword>
<feature type="domain" description="Mind bomb SH3 repeat" evidence="8">
    <location>
        <begin position="39"/>
        <end position="101"/>
    </location>
</feature>
<organism evidence="9 10">
    <name type="scientific">Ciona intestinalis</name>
    <name type="common">Transparent sea squirt</name>
    <name type="synonym">Ascidia intestinalis</name>
    <dbReference type="NCBI Taxonomy" id="7719"/>
    <lineage>
        <taxon>Eukaryota</taxon>
        <taxon>Metazoa</taxon>
        <taxon>Chordata</taxon>
        <taxon>Tunicata</taxon>
        <taxon>Ascidiacea</taxon>
        <taxon>Phlebobranchia</taxon>
        <taxon>Cionidae</taxon>
        <taxon>Ciona</taxon>
    </lineage>
</organism>
<evidence type="ECO:0000256" key="4">
    <source>
        <dbReference type="ARBA" id="ARBA00022737"/>
    </source>
</evidence>
<keyword evidence="5" id="KW-0863">Zinc-finger</keyword>
<comment type="pathway">
    <text evidence="1">Protein modification; protein ubiquitination.</text>
</comment>
<dbReference type="PANTHER" id="PTHR24202">
    <property type="entry name" value="E3 UBIQUITIN-PROTEIN LIGASE MIB2"/>
    <property type="match status" value="1"/>
</dbReference>
<reference evidence="9" key="3">
    <citation type="submission" date="2025-09" db="UniProtKB">
        <authorList>
            <consortium name="Ensembl"/>
        </authorList>
    </citation>
    <scope>IDENTIFICATION</scope>
</reference>
<evidence type="ECO:0000313" key="10">
    <source>
        <dbReference type="Proteomes" id="UP000008144"/>
    </source>
</evidence>
<gene>
    <name evidence="9" type="primary">LOC100179219</name>
</gene>
<keyword evidence="7" id="KW-0862">Zinc</keyword>
<keyword evidence="10" id="KW-1185">Reference proteome</keyword>
<evidence type="ECO:0000256" key="7">
    <source>
        <dbReference type="ARBA" id="ARBA00022833"/>
    </source>
</evidence>
<evidence type="ECO:0000256" key="6">
    <source>
        <dbReference type="ARBA" id="ARBA00022786"/>
    </source>
</evidence>
<protein>
    <submittedName>
        <fullName evidence="9">E3 ubiquitin-protein ligase MIB1-like</fullName>
    </submittedName>
</protein>
<dbReference type="OMA" id="MVECIAT"/>
<reference evidence="10" key="1">
    <citation type="journal article" date="2002" name="Science">
        <title>The draft genome of Ciona intestinalis: insights into chordate and vertebrate origins.</title>
        <authorList>
            <person name="Dehal P."/>
            <person name="Satou Y."/>
            <person name="Campbell R.K."/>
            <person name="Chapman J."/>
            <person name="Degnan B."/>
            <person name="De Tomaso A."/>
            <person name="Davidson B."/>
            <person name="Di Gregorio A."/>
            <person name="Gelpke M."/>
            <person name="Goodstein D.M."/>
            <person name="Harafuji N."/>
            <person name="Hastings K.E."/>
            <person name="Ho I."/>
            <person name="Hotta K."/>
            <person name="Huang W."/>
            <person name="Kawashima T."/>
            <person name="Lemaire P."/>
            <person name="Martinez D."/>
            <person name="Meinertzhagen I.A."/>
            <person name="Necula S."/>
            <person name="Nonaka M."/>
            <person name="Putnam N."/>
            <person name="Rash S."/>
            <person name="Saiga H."/>
            <person name="Satake M."/>
            <person name="Terry A."/>
            <person name="Yamada L."/>
            <person name="Wang H.G."/>
            <person name="Awazu S."/>
            <person name="Azumi K."/>
            <person name="Boore J."/>
            <person name="Branno M."/>
            <person name="Chin-Bow S."/>
            <person name="DeSantis R."/>
            <person name="Doyle S."/>
            <person name="Francino P."/>
            <person name="Keys D.N."/>
            <person name="Haga S."/>
            <person name="Hayashi H."/>
            <person name="Hino K."/>
            <person name="Imai K.S."/>
            <person name="Inaba K."/>
            <person name="Kano S."/>
            <person name="Kobayashi K."/>
            <person name="Kobayashi M."/>
            <person name="Lee B.I."/>
            <person name="Makabe K.W."/>
            <person name="Manohar C."/>
            <person name="Matassi G."/>
            <person name="Medina M."/>
            <person name="Mochizuki Y."/>
            <person name="Mount S."/>
            <person name="Morishita T."/>
            <person name="Miura S."/>
            <person name="Nakayama A."/>
            <person name="Nishizaka S."/>
            <person name="Nomoto H."/>
            <person name="Ohta F."/>
            <person name="Oishi K."/>
            <person name="Rigoutsos I."/>
            <person name="Sano M."/>
            <person name="Sasaki A."/>
            <person name="Sasakura Y."/>
            <person name="Shoguchi E."/>
            <person name="Shin-i T."/>
            <person name="Spagnuolo A."/>
            <person name="Stainier D."/>
            <person name="Suzuki M.M."/>
            <person name="Tassy O."/>
            <person name="Takatori N."/>
            <person name="Tokuoka M."/>
            <person name="Yagi K."/>
            <person name="Yoshizaki F."/>
            <person name="Wada S."/>
            <person name="Zhang C."/>
            <person name="Hyatt P.D."/>
            <person name="Larimer F."/>
            <person name="Detter C."/>
            <person name="Doggett N."/>
            <person name="Glavina T."/>
            <person name="Hawkins T."/>
            <person name="Richardson P."/>
            <person name="Lucas S."/>
            <person name="Kohara Y."/>
            <person name="Levine M."/>
            <person name="Satoh N."/>
            <person name="Rokhsar D.S."/>
        </authorList>
    </citation>
    <scope>NUCLEOTIDE SEQUENCE [LARGE SCALE GENOMIC DNA]</scope>
</reference>
<dbReference type="GO" id="GO:0008270">
    <property type="term" value="F:zinc ion binding"/>
    <property type="evidence" value="ECO:0007669"/>
    <property type="project" value="UniProtKB-KW"/>
</dbReference>
<accession>H2XNH7</accession>
<evidence type="ECO:0000259" key="8">
    <source>
        <dbReference type="Pfam" id="PF18346"/>
    </source>
</evidence>
<proteinExistence type="predicted"/>
<dbReference type="GO" id="GO:0016740">
    <property type="term" value="F:transferase activity"/>
    <property type="evidence" value="ECO:0007669"/>
    <property type="project" value="UniProtKB-KW"/>
</dbReference>
<dbReference type="HOGENOM" id="CLU_1447172_0_0_1"/>
<keyword evidence="6" id="KW-0833">Ubl conjugation pathway</keyword>
<dbReference type="GeneTree" id="ENSGT00940000156781"/>
<evidence type="ECO:0000313" key="9">
    <source>
        <dbReference type="Ensembl" id="ENSCINP00000031210.1"/>
    </source>
</evidence>
<reference evidence="9" key="2">
    <citation type="submission" date="2025-08" db="UniProtKB">
        <authorList>
            <consortium name="Ensembl"/>
        </authorList>
    </citation>
    <scope>IDENTIFICATION</scope>
</reference>
<dbReference type="STRING" id="7719.ENSCINP00000031210"/>
<evidence type="ECO:0000256" key="5">
    <source>
        <dbReference type="ARBA" id="ARBA00022771"/>
    </source>
</evidence>
<dbReference type="Proteomes" id="UP000008144">
    <property type="component" value="Unassembled WGS sequence"/>
</dbReference>
<sequence length="187" mass="21083">MYENGKLWTMNPELLEEATMAEIKAGVLNPVTATKIKHQIGDEVTVSLPLERVKSLQADHGGWKDDMSEILSTTGIVMGMDQDEDLVVKYESGKTYFLNPDLFKSSTKSNHSSVQTECEYKIREWVRVSSDKEHVINLQEDSGLTTKLSTILGKTVRVSDVKSTRIINVKFRGDDYSLDTRVVTKPR</sequence>